<sequence>MRFSAIVPALLSAGIALGEVITVQVGANNSLSYTPSSVNATVGDTILFEFVAKNHTVTQSTFASPCTLETLANGSTGVDSGFMPVAANATSFPTFSFTIQNASAPLWFYCKQTGHCQKGMVFAINPTAAKSFEAFQAAAEKTNSTSTGGGASASGSGTAKMSAGMATGTATGTAAMTSMTTMSGAGAVRVGGAALALSVVGLVAGLL</sequence>
<dbReference type="PANTHER" id="PTHR34883:SF15">
    <property type="entry name" value="EXTRACELLULAR SERINE-RICH PROTEIN"/>
    <property type="match status" value="1"/>
</dbReference>
<dbReference type="InterPro" id="IPR052953">
    <property type="entry name" value="Ser-rich/MCO-related"/>
</dbReference>
<accession>S8EG36</accession>
<dbReference type="AlphaFoldDB" id="S8EG36"/>
<evidence type="ECO:0008006" key="4">
    <source>
        <dbReference type="Google" id="ProtNLM"/>
    </source>
</evidence>
<evidence type="ECO:0000313" key="2">
    <source>
        <dbReference type="EMBL" id="EPT04077.1"/>
    </source>
</evidence>
<protein>
    <recommendedName>
        <fullName evidence="4">Phytocyanin domain-containing protein</fullName>
    </recommendedName>
</protein>
<dbReference type="EMBL" id="KE504128">
    <property type="protein sequence ID" value="EPT04077.1"/>
    <property type="molecule type" value="Genomic_DNA"/>
</dbReference>
<dbReference type="OrthoDB" id="1921208at2759"/>
<dbReference type="InParanoid" id="S8EG36"/>
<dbReference type="Proteomes" id="UP000015241">
    <property type="component" value="Unassembled WGS sequence"/>
</dbReference>
<organism evidence="2 3">
    <name type="scientific">Fomitopsis schrenkii</name>
    <name type="common">Brown rot fungus</name>
    <dbReference type="NCBI Taxonomy" id="2126942"/>
    <lineage>
        <taxon>Eukaryota</taxon>
        <taxon>Fungi</taxon>
        <taxon>Dikarya</taxon>
        <taxon>Basidiomycota</taxon>
        <taxon>Agaricomycotina</taxon>
        <taxon>Agaricomycetes</taxon>
        <taxon>Polyporales</taxon>
        <taxon>Fomitopsis</taxon>
    </lineage>
</organism>
<dbReference type="eggNOG" id="ENOG502S40X">
    <property type="taxonomic scope" value="Eukaryota"/>
</dbReference>
<evidence type="ECO:0000313" key="3">
    <source>
        <dbReference type="Proteomes" id="UP000015241"/>
    </source>
</evidence>
<gene>
    <name evidence="2" type="ORF">FOMPIDRAFT_1022156</name>
</gene>
<keyword evidence="3" id="KW-1185">Reference proteome</keyword>
<feature type="chain" id="PRO_5004550509" description="Phytocyanin domain-containing protein" evidence="1">
    <location>
        <begin position="19"/>
        <end position="207"/>
    </location>
</feature>
<dbReference type="CDD" id="cd00920">
    <property type="entry name" value="Cupredoxin"/>
    <property type="match status" value="1"/>
</dbReference>
<dbReference type="STRING" id="743788.S8EG36"/>
<proteinExistence type="predicted"/>
<keyword evidence="1" id="KW-0732">Signal</keyword>
<dbReference type="SUPFAM" id="SSF49503">
    <property type="entry name" value="Cupredoxins"/>
    <property type="match status" value="1"/>
</dbReference>
<dbReference type="PANTHER" id="PTHR34883">
    <property type="entry name" value="SERINE-RICH PROTEIN, PUTATIVE-RELATED-RELATED"/>
    <property type="match status" value="1"/>
</dbReference>
<feature type="signal peptide" evidence="1">
    <location>
        <begin position="1"/>
        <end position="18"/>
    </location>
</feature>
<name>S8EG36_FOMSC</name>
<dbReference type="Gene3D" id="2.60.40.420">
    <property type="entry name" value="Cupredoxins - blue copper proteins"/>
    <property type="match status" value="1"/>
</dbReference>
<evidence type="ECO:0000256" key="1">
    <source>
        <dbReference type="SAM" id="SignalP"/>
    </source>
</evidence>
<dbReference type="HOGENOM" id="CLU_053381_5_0_1"/>
<dbReference type="InterPro" id="IPR008972">
    <property type="entry name" value="Cupredoxin"/>
</dbReference>
<reference evidence="2 3" key="1">
    <citation type="journal article" date="2012" name="Science">
        <title>The Paleozoic origin of enzymatic lignin decomposition reconstructed from 31 fungal genomes.</title>
        <authorList>
            <person name="Floudas D."/>
            <person name="Binder M."/>
            <person name="Riley R."/>
            <person name="Barry K."/>
            <person name="Blanchette R.A."/>
            <person name="Henrissat B."/>
            <person name="Martinez A.T."/>
            <person name="Otillar R."/>
            <person name="Spatafora J.W."/>
            <person name="Yadav J.S."/>
            <person name="Aerts A."/>
            <person name="Benoit I."/>
            <person name="Boyd A."/>
            <person name="Carlson A."/>
            <person name="Copeland A."/>
            <person name="Coutinho P.M."/>
            <person name="de Vries R.P."/>
            <person name="Ferreira P."/>
            <person name="Findley K."/>
            <person name="Foster B."/>
            <person name="Gaskell J."/>
            <person name="Glotzer D."/>
            <person name="Gorecki P."/>
            <person name="Heitman J."/>
            <person name="Hesse C."/>
            <person name="Hori C."/>
            <person name="Igarashi K."/>
            <person name="Jurgens J.A."/>
            <person name="Kallen N."/>
            <person name="Kersten P."/>
            <person name="Kohler A."/>
            <person name="Kuees U."/>
            <person name="Kumar T.K.A."/>
            <person name="Kuo A."/>
            <person name="LaButti K."/>
            <person name="Larrondo L.F."/>
            <person name="Lindquist E."/>
            <person name="Ling A."/>
            <person name="Lombard V."/>
            <person name="Lucas S."/>
            <person name="Lundell T."/>
            <person name="Martin R."/>
            <person name="McLaughlin D.J."/>
            <person name="Morgenstern I."/>
            <person name="Morin E."/>
            <person name="Murat C."/>
            <person name="Nagy L.G."/>
            <person name="Nolan M."/>
            <person name="Ohm R.A."/>
            <person name="Patyshakuliyeva A."/>
            <person name="Rokas A."/>
            <person name="Ruiz-Duenas F.J."/>
            <person name="Sabat G."/>
            <person name="Salamov A."/>
            <person name="Samejima M."/>
            <person name="Schmutz J."/>
            <person name="Slot J.C."/>
            <person name="St John F."/>
            <person name="Stenlid J."/>
            <person name="Sun H."/>
            <person name="Sun S."/>
            <person name="Syed K."/>
            <person name="Tsang A."/>
            <person name="Wiebenga A."/>
            <person name="Young D."/>
            <person name="Pisabarro A."/>
            <person name="Eastwood D.C."/>
            <person name="Martin F."/>
            <person name="Cullen D."/>
            <person name="Grigoriev I.V."/>
            <person name="Hibbett D.S."/>
        </authorList>
    </citation>
    <scope>NUCLEOTIDE SEQUENCE</scope>
    <source>
        <strain evidence="3">FP-58527</strain>
    </source>
</reference>